<dbReference type="Gene3D" id="3.30.540.10">
    <property type="entry name" value="Fructose-1,6-Bisphosphatase, subunit A, domain 1"/>
    <property type="match status" value="1"/>
</dbReference>
<proteinExistence type="inferred from homology"/>
<dbReference type="PANTHER" id="PTHR20854:SF4">
    <property type="entry name" value="INOSITOL-1-MONOPHOSPHATASE-RELATED"/>
    <property type="match status" value="1"/>
</dbReference>
<organism evidence="2 3">
    <name type="scientific">Litchfieldella qijiaojingensis</name>
    <dbReference type="NCBI Taxonomy" id="980347"/>
    <lineage>
        <taxon>Bacteria</taxon>
        <taxon>Pseudomonadati</taxon>
        <taxon>Pseudomonadota</taxon>
        <taxon>Gammaproteobacteria</taxon>
        <taxon>Oceanospirillales</taxon>
        <taxon>Halomonadaceae</taxon>
        <taxon>Litchfieldella</taxon>
    </lineage>
</organism>
<evidence type="ECO:0000313" key="3">
    <source>
        <dbReference type="Proteomes" id="UP000653056"/>
    </source>
</evidence>
<reference evidence="3" key="1">
    <citation type="journal article" date="2019" name="Int. J. Syst. Evol. Microbiol.">
        <title>The Global Catalogue of Microorganisms (GCM) 10K type strain sequencing project: providing services to taxonomists for standard genome sequencing and annotation.</title>
        <authorList>
            <consortium name="The Broad Institute Genomics Platform"/>
            <consortium name="The Broad Institute Genome Sequencing Center for Infectious Disease"/>
            <person name="Wu L."/>
            <person name="Ma J."/>
        </authorList>
    </citation>
    <scope>NUCLEOTIDE SEQUENCE [LARGE SCALE GENOMIC DNA]</scope>
    <source>
        <strain evidence="3">KCTC 22228</strain>
    </source>
</reference>
<dbReference type="Pfam" id="PF00459">
    <property type="entry name" value="Inositol_P"/>
    <property type="match status" value="1"/>
</dbReference>
<name>A0ABQ2YSP9_9GAMM</name>
<evidence type="ECO:0000313" key="2">
    <source>
        <dbReference type="EMBL" id="GGX94111.1"/>
    </source>
</evidence>
<protein>
    <submittedName>
        <fullName evidence="2">Inositol monophosphatase</fullName>
    </submittedName>
</protein>
<dbReference type="PRINTS" id="PR00377">
    <property type="entry name" value="IMPHPHTASES"/>
</dbReference>
<dbReference type="PANTHER" id="PTHR20854">
    <property type="entry name" value="INOSITOL MONOPHOSPHATASE"/>
    <property type="match status" value="1"/>
</dbReference>
<dbReference type="Proteomes" id="UP000653056">
    <property type="component" value="Unassembled WGS sequence"/>
</dbReference>
<dbReference type="SUPFAM" id="SSF56655">
    <property type="entry name" value="Carbohydrate phosphatase"/>
    <property type="match status" value="1"/>
</dbReference>
<keyword evidence="3" id="KW-1185">Reference proteome</keyword>
<accession>A0ABQ2YSP9</accession>
<comment type="caution">
    <text evidence="2">The sequence shown here is derived from an EMBL/GenBank/DDBJ whole genome shotgun (WGS) entry which is preliminary data.</text>
</comment>
<evidence type="ECO:0000256" key="1">
    <source>
        <dbReference type="ARBA" id="ARBA00009759"/>
    </source>
</evidence>
<comment type="similarity">
    <text evidence="1">Belongs to the inositol monophosphatase superfamily.</text>
</comment>
<sequence>MRAVSILLHPTPFFNSYRLPKGPIMHPMVQFGLRAMRSAAEQFVRIRERIENAHEEHNLDRLLEDAARNAETLVVRQLSRGYPQHGISGRYTPYREGEGEGRDYHWRIEPFHGYSNLCAASAGFALSLVCLVKGRPEHAVIICPFNDDEYLASRGRGAQHNGRRIRVPKTTAISGARMAMSLPETWLRARYLPAYLTLVQQLGPQIDVLCATGSGLLDIAELASGRADVAFVLGLEEQDKEVGTLLLKEAGALMGTPDGRPGVDAEGLLMAANPRLYKALVQQLKPHF</sequence>
<gene>
    <name evidence="2" type="primary">suhB</name>
    <name evidence="2" type="ORF">GCM10007160_22110</name>
</gene>
<dbReference type="EMBL" id="BMXS01000010">
    <property type="protein sequence ID" value="GGX94111.1"/>
    <property type="molecule type" value="Genomic_DNA"/>
</dbReference>
<dbReference type="Gene3D" id="3.40.190.80">
    <property type="match status" value="1"/>
</dbReference>
<dbReference type="InterPro" id="IPR000760">
    <property type="entry name" value="Inositol_monophosphatase-like"/>
</dbReference>